<reference evidence="7" key="1">
    <citation type="submission" date="2016-02" db="EMBL/GenBank/DDBJ databases">
        <title>Draft genome sequence of Microdochium bolleyi, a fungal endophyte of beachgrass.</title>
        <authorList>
            <consortium name="DOE Joint Genome Institute"/>
            <person name="David A.S."/>
            <person name="May G."/>
            <person name="Haridas S."/>
            <person name="Lim J."/>
            <person name="Wang M."/>
            <person name="Labutti K."/>
            <person name="Lipzen A."/>
            <person name="Barry K."/>
            <person name="Grigoriev I.V."/>
        </authorList>
    </citation>
    <scope>NUCLEOTIDE SEQUENCE [LARGE SCALE GENOMIC DNA]</scope>
    <source>
        <strain evidence="7">J235TASD1</strain>
    </source>
</reference>
<accession>A0A136IUZ2</accession>
<dbReference type="InterPro" id="IPR036236">
    <property type="entry name" value="Znf_C2H2_sf"/>
</dbReference>
<organism evidence="6 7">
    <name type="scientific">Microdochium bolleyi</name>
    <dbReference type="NCBI Taxonomy" id="196109"/>
    <lineage>
        <taxon>Eukaryota</taxon>
        <taxon>Fungi</taxon>
        <taxon>Dikarya</taxon>
        <taxon>Ascomycota</taxon>
        <taxon>Pezizomycotina</taxon>
        <taxon>Sordariomycetes</taxon>
        <taxon>Xylariomycetidae</taxon>
        <taxon>Xylariales</taxon>
        <taxon>Microdochiaceae</taxon>
        <taxon>Microdochium</taxon>
    </lineage>
</organism>
<name>A0A136IUZ2_9PEZI</name>
<keyword evidence="3" id="KW-0862">Zinc</keyword>
<dbReference type="GO" id="GO:0071011">
    <property type="term" value="C:precatalytic spliceosome"/>
    <property type="evidence" value="ECO:0007669"/>
    <property type="project" value="TreeGrafter"/>
</dbReference>
<feature type="compositionally biased region" description="Gly residues" evidence="4">
    <location>
        <begin position="71"/>
        <end position="80"/>
    </location>
</feature>
<dbReference type="AlphaFoldDB" id="A0A136IUZ2"/>
<proteinExistence type="predicted"/>
<dbReference type="Proteomes" id="UP000070501">
    <property type="component" value="Unassembled WGS sequence"/>
</dbReference>
<dbReference type="InterPro" id="IPR040023">
    <property type="entry name" value="WBP4"/>
</dbReference>
<dbReference type="OrthoDB" id="191651at2759"/>
<gene>
    <name evidence="6" type="ORF">Micbo1qcDRAFT_18451</name>
</gene>
<feature type="compositionally biased region" description="Basic and acidic residues" evidence="4">
    <location>
        <begin position="283"/>
        <end position="295"/>
    </location>
</feature>
<keyword evidence="7" id="KW-1185">Reference proteome</keyword>
<feature type="region of interest" description="Disordered" evidence="4">
    <location>
        <begin position="45"/>
        <end position="113"/>
    </location>
</feature>
<dbReference type="SUPFAM" id="SSF57667">
    <property type="entry name" value="beta-beta-alpha zinc fingers"/>
    <property type="match status" value="1"/>
</dbReference>
<dbReference type="Gene3D" id="3.30.160.60">
    <property type="entry name" value="Classic Zinc Finger"/>
    <property type="match status" value="1"/>
</dbReference>
<dbReference type="InterPro" id="IPR013085">
    <property type="entry name" value="U1-CZ_Znf_C2H2"/>
</dbReference>
<dbReference type="STRING" id="196109.A0A136IUZ2"/>
<feature type="region of interest" description="Disordered" evidence="4">
    <location>
        <begin position="145"/>
        <end position="306"/>
    </location>
</feature>
<evidence type="ECO:0000256" key="4">
    <source>
        <dbReference type="SAM" id="MobiDB-lite"/>
    </source>
</evidence>
<keyword evidence="2" id="KW-0863">Zinc-finger</keyword>
<feature type="compositionally biased region" description="Basic and acidic residues" evidence="4">
    <location>
        <begin position="180"/>
        <end position="189"/>
    </location>
</feature>
<evidence type="ECO:0000313" key="6">
    <source>
        <dbReference type="EMBL" id="KXJ88626.1"/>
    </source>
</evidence>
<feature type="domain" description="U1-C C2H2-type zinc finger" evidence="5">
    <location>
        <begin position="9"/>
        <end position="43"/>
    </location>
</feature>
<evidence type="ECO:0000259" key="5">
    <source>
        <dbReference type="Pfam" id="PF06220"/>
    </source>
</evidence>
<feature type="compositionally biased region" description="Basic and acidic residues" evidence="4">
    <location>
        <begin position="227"/>
        <end position="236"/>
    </location>
</feature>
<feature type="compositionally biased region" description="Low complexity" evidence="4">
    <location>
        <begin position="81"/>
        <end position="105"/>
    </location>
</feature>
<evidence type="ECO:0000256" key="2">
    <source>
        <dbReference type="ARBA" id="ARBA00022771"/>
    </source>
</evidence>
<feature type="compositionally biased region" description="Basic and acidic residues" evidence="4">
    <location>
        <begin position="45"/>
        <end position="67"/>
    </location>
</feature>
<dbReference type="EMBL" id="KQ964258">
    <property type="protein sequence ID" value="KXJ88626.1"/>
    <property type="molecule type" value="Genomic_DNA"/>
</dbReference>
<dbReference type="GO" id="GO:0003723">
    <property type="term" value="F:RNA binding"/>
    <property type="evidence" value="ECO:0007669"/>
    <property type="project" value="TreeGrafter"/>
</dbReference>
<dbReference type="GO" id="GO:0000398">
    <property type="term" value="P:mRNA splicing, via spliceosome"/>
    <property type="evidence" value="ECO:0007669"/>
    <property type="project" value="InterPro"/>
</dbReference>
<keyword evidence="1" id="KW-0479">Metal-binding</keyword>
<dbReference type="GO" id="GO:0008270">
    <property type="term" value="F:zinc ion binding"/>
    <property type="evidence" value="ECO:0007669"/>
    <property type="project" value="UniProtKB-KW"/>
</dbReference>
<dbReference type="PANTHER" id="PTHR13173">
    <property type="entry name" value="WW DOMAIN BINDING PROTEIN 4"/>
    <property type="match status" value="1"/>
</dbReference>
<dbReference type="PANTHER" id="PTHR13173:SF10">
    <property type="entry name" value="WW DOMAIN-BINDING PROTEIN 4"/>
    <property type="match status" value="1"/>
</dbReference>
<protein>
    <recommendedName>
        <fullName evidence="5">U1-C C2H2-type zinc finger domain-containing protein</fullName>
    </recommendedName>
</protein>
<evidence type="ECO:0000313" key="7">
    <source>
        <dbReference type="Proteomes" id="UP000070501"/>
    </source>
</evidence>
<dbReference type="Pfam" id="PF06220">
    <property type="entry name" value="zf-U1"/>
    <property type="match status" value="1"/>
</dbReference>
<evidence type="ECO:0000256" key="1">
    <source>
        <dbReference type="ARBA" id="ARBA00022723"/>
    </source>
</evidence>
<dbReference type="InParanoid" id="A0A136IUZ2"/>
<sequence length="323" mass="35461">MSEYWKSTPKYWCKHCSMYVRDTGLERKNHEATGKHQGALKRFLRDIHRDHEKEEREKDRAKREVERLNGVVGGASGSGAAGSSSAGSGTNRAPGSASASSAGPATQEQRQRQWEQLADMGIDVPTELRGDMAMAGGWTVTNTRVIKDDEDGDDTKPPTNVDAIAIGTRKRVKPEENEEDERRAEEEKVVQGLFKKPRRWGRDTREAPGDDTELDALLSGTLVPKITKAEDADKDATTTNADSNQVKDEPSETNADLPAIKKEESDVENQTLSGAPLAGTTATHRDATSAVKQEDPAEVPAGDDVPIVMFKKRKGKENIRQKK</sequence>
<evidence type="ECO:0000256" key="3">
    <source>
        <dbReference type="ARBA" id="ARBA00022833"/>
    </source>
</evidence>